<evidence type="ECO:0000256" key="12">
    <source>
        <dbReference type="SAM" id="MobiDB-lite"/>
    </source>
</evidence>
<keyword evidence="8" id="KW-0503">Monooxygenase</keyword>
<evidence type="ECO:0000256" key="9">
    <source>
        <dbReference type="ARBA" id="ARBA00023157"/>
    </source>
</evidence>
<keyword evidence="15" id="KW-1185">Reference proteome</keyword>
<feature type="signal peptide" evidence="13">
    <location>
        <begin position="1"/>
        <end position="19"/>
    </location>
</feature>
<evidence type="ECO:0000256" key="1">
    <source>
        <dbReference type="ARBA" id="ARBA00001973"/>
    </source>
</evidence>
<keyword evidence="3" id="KW-0964">Secreted</keyword>
<evidence type="ECO:0000256" key="4">
    <source>
        <dbReference type="ARBA" id="ARBA00022723"/>
    </source>
</evidence>
<feature type="compositionally biased region" description="Low complexity" evidence="12">
    <location>
        <begin position="290"/>
        <end position="334"/>
    </location>
</feature>
<evidence type="ECO:0000256" key="2">
    <source>
        <dbReference type="ARBA" id="ARBA00004613"/>
    </source>
</evidence>
<keyword evidence="4" id="KW-0479">Metal-binding</keyword>
<name>A0ABR1JEK3_9AGAR</name>
<keyword evidence="9" id="KW-1015">Disulfide bond</keyword>
<protein>
    <submittedName>
        <fullName evidence="14">Uncharacterized protein</fullName>
    </submittedName>
</protein>
<evidence type="ECO:0000256" key="13">
    <source>
        <dbReference type="SAM" id="SignalP"/>
    </source>
</evidence>
<sequence>MVRVSVAVAAAGWLGLVNAHLAAWHKGMYCLNGPQDQEDLNSYAIVSPLYEMEQSDWFFHHINRCDEYPPADGDFLEIPAGGSFTVEIASNRAKTTLSYDGKYTSDWPDGGNYPDDYNVPSCITSPNMHTQNESMAAGTAFAISYQSDIKQVTPENLVVFSIKYHTPWKRVTTYEVPAAMPPCPEDGCICAWGWVPDGCGQNNMYHHPFKCKVTGSTSNVPLADPKPPVWCENNSDDCVKGAKQMISWNQNSGQNVFVDGFDFEGEHKSPAYNAKCGFADGAQNDIFQGSDSSSSSGSSSGSSSSSSPSSSSSSAPSSSDNSGNDSSNSSNNNPDTGNGFVAVTTPLSSSTPESTPESTPDSTPEAESTPEPSSTQAEPSVSASSSTFASAAATSSSAPSRQCRRKTAAREAALARKRAIAHVKVHHNHHQQRQSGGRWTNKARLAGDS</sequence>
<dbReference type="EMBL" id="JBANRG010000017">
    <property type="protein sequence ID" value="KAK7458874.1"/>
    <property type="molecule type" value="Genomic_DNA"/>
</dbReference>
<keyword evidence="10" id="KW-0325">Glycoprotein</keyword>
<feature type="chain" id="PRO_5045318774" evidence="13">
    <location>
        <begin position="20"/>
        <end position="449"/>
    </location>
</feature>
<reference evidence="14 15" key="1">
    <citation type="submission" date="2024-01" db="EMBL/GenBank/DDBJ databases">
        <title>A draft genome for the cacao thread blight pathogen Marasmiellus scandens.</title>
        <authorList>
            <person name="Baruah I.K."/>
            <person name="Leung J."/>
            <person name="Bukari Y."/>
            <person name="Amoako-Attah I."/>
            <person name="Meinhardt L.W."/>
            <person name="Bailey B.A."/>
            <person name="Cohen S.P."/>
        </authorList>
    </citation>
    <scope>NUCLEOTIDE SEQUENCE [LARGE SCALE GENOMIC DNA]</scope>
    <source>
        <strain evidence="14 15">GH-19</strain>
    </source>
</reference>
<comment type="caution">
    <text evidence="14">The sequence shown here is derived from an EMBL/GenBank/DDBJ whole genome shotgun (WGS) entry which is preliminary data.</text>
</comment>
<dbReference type="Proteomes" id="UP001498398">
    <property type="component" value="Unassembled WGS sequence"/>
</dbReference>
<keyword evidence="6" id="KW-0560">Oxidoreductase</keyword>
<accession>A0ABR1JEK3</accession>
<feature type="compositionally biased region" description="Low complexity" evidence="12">
    <location>
        <begin position="344"/>
        <end position="400"/>
    </location>
</feature>
<gene>
    <name evidence="14" type="ORF">VKT23_009884</name>
</gene>
<evidence type="ECO:0000313" key="15">
    <source>
        <dbReference type="Proteomes" id="UP001498398"/>
    </source>
</evidence>
<keyword evidence="5 13" id="KW-0732">Signal</keyword>
<proteinExistence type="inferred from homology"/>
<organism evidence="14 15">
    <name type="scientific">Marasmiellus scandens</name>
    <dbReference type="NCBI Taxonomy" id="2682957"/>
    <lineage>
        <taxon>Eukaryota</taxon>
        <taxon>Fungi</taxon>
        <taxon>Dikarya</taxon>
        <taxon>Basidiomycota</taxon>
        <taxon>Agaricomycotina</taxon>
        <taxon>Agaricomycetes</taxon>
        <taxon>Agaricomycetidae</taxon>
        <taxon>Agaricales</taxon>
        <taxon>Marasmiineae</taxon>
        <taxon>Omphalotaceae</taxon>
        <taxon>Marasmiellus</taxon>
    </lineage>
</organism>
<evidence type="ECO:0000256" key="11">
    <source>
        <dbReference type="ARBA" id="ARBA00046340"/>
    </source>
</evidence>
<feature type="region of interest" description="Disordered" evidence="12">
    <location>
        <begin position="287"/>
        <end position="449"/>
    </location>
</feature>
<evidence type="ECO:0000256" key="10">
    <source>
        <dbReference type="ARBA" id="ARBA00023180"/>
    </source>
</evidence>
<evidence type="ECO:0000256" key="3">
    <source>
        <dbReference type="ARBA" id="ARBA00022525"/>
    </source>
</evidence>
<comment type="subcellular location">
    <subcellularLocation>
        <location evidence="2">Secreted</location>
    </subcellularLocation>
</comment>
<evidence type="ECO:0000256" key="6">
    <source>
        <dbReference type="ARBA" id="ARBA00023002"/>
    </source>
</evidence>
<evidence type="ECO:0000256" key="7">
    <source>
        <dbReference type="ARBA" id="ARBA00023008"/>
    </source>
</evidence>
<comment type="similarity">
    <text evidence="11">Belongs to the polysaccharide monooxygenase AA14 family.</text>
</comment>
<keyword evidence="7" id="KW-0186">Copper</keyword>
<dbReference type="Pfam" id="PF22810">
    <property type="entry name" value="LPMO_AA14"/>
    <property type="match status" value="1"/>
</dbReference>
<dbReference type="InterPro" id="IPR054497">
    <property type="entry name" value="LPMO_AA14"/>
</dbReference>
<comment type="cofactor">
    <cofactor evidence="1">
        <name>Cu(2+)</name>
        <dbReference type="ChEBI" id="CHEBI:29036"/>
    </cofactor>
</comment>
<evidence type="ECO:0000313" key="14">
    <source>
        <dbReference type="EMBL" id="KAK7458874.1"/>
    </source>
</evidence>
<evidence type="ECO:0000256" key="5">
    <source>
        <dbReference type="ARBA" id="ARBA00022729"/>
    </source>
</evidence>
<evidence type="ECO:0000256" key="8">
    <source>
        <dbReference type="ARBA" id="ARBA00023033"/>
    </source>
</evidence>
<feature type="compositionally biased region" description="Basic residues" evidence="12">
    <location>
        <begin position="415"/>
        <end position="432"/>
    </location>
</feature>